<keyword evidence="7" id="KW-0460">Magnesium</keyword>
<dbReference type="SUPFAM" id="SSF53623">
    <property type="entry name" value="MurD-like peptide ligases, catalytic domain"/>
    <property type="match status" value="1"/>
</dbReference>
<comment type="similarity">
    <text evidence="1">Belongs to the folylpolyglutamate synthase family.</text>
</comment>
<dbReference type="PROSITE" id="PS01012">
    <property type="entry name" value="FOLYLPOLYGLU_SYNT_2"/>
    <property type="match status" value="1"/>
</dbReference>
<dbReference type="Proteomes" id="UP000504882">
    <property type="component" value="Unassembled WGS sequence"/>
</dbReference>
<comment type="catalytic activity">
    <reaction evidence="9">
        <text>(6S)-5,6,7,8-tetrahydrofolyl-(gamma-L-Glu)(n) + L-glutamate + ATP = (6S)-5,6,7,8-tetrahydrofolyl-(gamma-L-Glu)(n+1) + ADP + phosphate + H(+)</text>
        <dbReference type="Rhea" id="RHEA:10580"/>
        <dbReference type="Rhea" id="RHEA-COMP:14738"/>
        <dbReference type="Rhea" id="RHEA-COMP:14740"/>
        <dbReference type="ChEBI" id="CHEBI:15378"/>
        <dbReference type="ChEBI" id="CHEBI:29985"/>
        <dbReference type="ChEBI" id="CHEBI:30616"/>
        <dbReference type="ChEBI" id="CHEBI:43474"/>
        <dbReference type="ChEBI" id="CHEBI:141005"/>
        <dbReference type="ChEBI" id="CHEBI:456216"/>
        <dbReference type="EC" id="6.3.2.17"/>
    </reaction>
</comment>
<dbReference type="InterPro" id="IPR001645">
    <property type="entry name" value="Folylpolyglutamate_synth"/>
</dbReference>
<evidence type="ECO:0000256" key="3">
    <source>
        <dbReference type="ARBA" id="ARBA00022598"/>
    </source>
</evidence>
<gene>
    <name evidence="12" type="ORF">EXU48_03030</name>
</gene>
<dbReference type="InterPro" id="IPR018109">
    <property type="entry name" value="Folylpolyglutamate_synth_CS"/>
</dbReference>
<evidence type="ECO:0000313" key="13">
    <source>
        <dbReference type="Proteomes" id="UP000504882"/>
    </source>
</evidence>
<dbReference type="Gene3D" id="3.90.190.20">
    <property type="entry name" value="Mur ligase, C-terminal domain"/>
    <property type="match status" value="1"/>
</dbReference>
<dbReference type="SUPFAM" id="SSF53244">
    <property type="entry name" value="MurD-like peptide ligases, peptide-binding domain"/>
    <property type="match status" value="1"/>
</dbReference>
<evidence type="ECO:0000256" key="4">
    <source>
        <dbReference type="ARBA" id="ARBA00022723"/>
    </source>
</evidence>
<keyword evidence="6" id="KW-0067">ATP-binding</keyword>
<evidence type="ECO:0000256" key="9">
    <source>
        <dbReference type="ARBA" id="ARBA00047493"/>
    </source>
</evidence>
<dbReference type="NCBIfam" id="TIGR01499">
    <property type="entry name" value="folC"/>
    <property type="match status" value="1"/>
</dbReference>
<feature type="domain" description="Mur ligase C-terminal" evidence="10">
    <location>
        <begin position="335"/>
        <end position="449"/>
    </location>
</feature>
<proteinExistence type="inferred from homology"/>
<evidence type="ECO:0000256" key="7">
    <source>
        <dbReference type="ARBA" id="ARBA00022842"/>
    </source>
</evidence>
<reference evidence="12 13" key="1">
    <citation type="submission" date="2019-03" db="EMBL/GenBank/DDBJ databases">
        <title>Genomic features of bacteria from cold environments.</title>
        <authorList>
            <person name="Shen L."/>
        </authorList>
    </citation>
    <scope>NUCLEOTIDE SEQUENCE [LARGE SCALE GENOMIC DNA]</scope>
    <source>
        <strain evidence="13">T3246-1</strain>
    </source>
</reference>
<accession>A0ABY2E6M7</accession>
<dbReference type="EMBL" id="SMNA01000002">
    <property type="protein sequence ID" value="TDE97202.1"/>
    <property type="molecule type" value="Genomic_DNA"/>
</dbReference>
<evidence type="ECO:0000259" key="10">
    <source>
        <dbReference type="Pfam" id="PF02875"/>
    </source>
</evidence>
<dbReference type="Gene3D" id="3.40.1190.10">
    <property type="entry name" value="Mur-like, catalytic domain"/>
    <property type="match status" value="1"/>
</dbReference>
<dbReference type="PANTHER" id="PTHR11136:SF0">
    <property type="entry name" value="DIHYDROFOLATE SYNTHETASE-RELATED"/>
    <property type="match status" value="1"/>
</dbReference>
<comment type="caution">
    <text evidence="12">The sequence shown here is derived from an EMBL/GenBank/DDBJ whole genome shotgun (WGS) entry which is preliminary data.</text>
</comment>
<evidence type="ECO:0000256" key="2">
    <source>
        <dbReference type="ARBA" id="ARBA00013025"/>
    </source>
</evidence>
<evidence type="ECO:0000256" key="8">
    <source>
        <dbReference type="ARBA" id="ARBA00030592"/>
    </source>
</evidence>
<dbReference type="RefSeq" id="WP_133106129.1">
    <property type="nucleotide sequence ID" value="NZ_SMNA01000002.1"/>
</dbReference>
<dbReference type="EC" id="6.3.2.17" evidence="2"/>
<dbReference type="PIRSF" id="PIRSF001563">
    <property type="entry name" value="Folylpolyglu_synth"/>
    <property type="match status" value="1"/>
</dbReference>
<keyword evidence="13" id="KW-1185">Reference proteome</keyword>
<keyword evidence="5" id="KW-0547">Nucleotide-binding</keyword>
<keyword evidence="3" id="KW-0436">Ligase</keyword>
<evidence type="ECO:0000259" key="11">
    <source>
        <dbReference type="Pfam" id="PF08245"/>
    </source>
</evidence>
<dbReference type="InterPro" id="IPR004101">
    <property type="entry name" value="Mur_ligase_C"/>
</dbReference>
<dbReference type="Pfam" id="PF02875">
    <property type="entry name" value="Mur_ligase_C"/>
    <property type="match status" value="1"/>
</dbReference>
<dbReference type="InterPro" id="IPR036615">
    <property type="entry name" value="Mur_ligase_C_dom_sf"/>
</dbReference>
<feature type="domain" description="Mur ligase central" evidence="11">
    <location>
        <begin position="76"/>
        <end position="309"/>
    </location>
</feature>
<evidence type="ECO:0000313" key="12">
    <source>
        <dbReference type="EMBL" id="TDE97202.1"/>
    </source>
</evidence>
<dbReference type="Pfam" id="PF08245">
    <property type="entry name" value="Mur_ligase_M"/>
    <property type="match status" value="1"/>
</dbReference>
<evidence type="ECO:0000256" key="1">
    <source>
        <dbReference type="ARBA" id="ARBA00008276"/>
    </source>
</evidence>
<name>A0ABY2E6M7_9MICO</name>
<dbReference type="PANTHER" id="PTHR11136">
    <property type="entry name" value="FOLYLPOLYGLUTAMATE SYNTHASE-RELATED"/>
    <property type="match status" value="1"/>
</dbReference>
<dbReference type="InterPro" id="IPR036565">
    <property type="entry name" value="Mur-like_cat_sf"/>
</dbReference>
<evidence type="ECO:0000256" key="5">
    <source>
        <dbReference type="ARBA" id="ARBA00022741"/>
    </source>
</evidence>
<dbReference type="PROSITE" id="PS01011">
    <property type="entry name" value="FOLYLPOLYGLU_SYNT_1"/>
    <property type="match status" value="1"/>
</dbReference>
<sequence>MNTTSHRYGFGKDEERKVTPAERAAEVAAEAEAKAIYSEILTRAPEHDIDPTIDRVAALVELLGDPQKSFRAIHLTGTNGKTSTSRMVERLLRELGLRTGRFTSPHLHTVRERIAIDGEPISAVRFVEVWRDIEPYVAIVDAQLAEKGQSRLSFFEVLAGFAFAAFADAPVDVAVVEVGLGGEWDSTNVVDGEVAVFTPISRDHERWLGHTITEIATVKSGIIKALDPGAIVVTAEQPEEAAVIIADTARARGARVIAQGYDIEVVNRTVAVGGQLIDLRGTGGLYTEVFLPLHGAHQAQNALLALAAVEQFTGGGALDGSVVEAAFADVDSPARLEVVRRSPTVLVDAAHNPAGAQVLVEALEEAFAFHRLVGVVGIMADKDAEGILSVLEPALDEVVITRSTSMRSMDIDDLADLARDVFDSDRVHVADHVGEAVALAADLAEQGDADQIASGTGVLVAGSVILAAEARALFRRDT</sequence>
<keyword evidence="4" id="KW-0479">Metal-binding</keyword>
<protein>
    <recommendedName>
        <fullName evidence="2">tetrahydrofolate synthase</fullName>
        <ecNumber evidence="2">6.3.2.17</ecNumber>
    </recommendedName>
    <alternativeName>
        <fullName evidence="8">Tetrahydrofolylpolyglutamate synthase</fullName>
    </alternativeName>
</protein>
<evidence type="ECO:0000256" key="6">
    <source>
        <dbReference type="ARBA" id="ARBA00022840"/>
    </source>
</evidence>
<dbReference type="InterPro" id="IPR013221">
    <property type="entry name" value="Mur_ligase_cen"/>
</dbReference>
<organism evidence="12 13">
    <name type="scientific">Occultella glacieicola</name>
    <dbReference type="NCBI Taxonomy" id="2518684"/>
    <lineage>
        <taxon>Bacteria</taxon>
        <taxon>Bacillati</taxon>
        <taxon>Actinomycetota</taxon>
        <taxon>Actinomycetes</taxon>
        <taxon>Micrococcales</taxon>
        <taxon>Ruaniaceae</taxon>
        <taxon>Occultella</taxon>
    </lineage>
</organism>